<feature type="region of interest" description="Disordered" evidence="1">
    <location>
        <begin position="1"/>
        <end position="55"/>
    </location>
</feature>
<sequence>PAARSIRPAARWARAARASRSARAASSRSSARSSRYPPGQVLTEPAPGCSASRRRRPATCACRALRAVAGGASAQIPSIRVSTVTTWLACTSRIASSVRCRRDRSGSTWPARRTSTGPRIPNSTARSRLIS</sequence>
<feature type="compositionally biased region" description="Polar residues" evidence="1">
    <location>
        <begin position="113"/>
        <end position="131"/>
    </location>
</feature>
<organism evidence="2">
    <name type="scientific">uncultured Mycobacteriales bacterium</name>
    <dbReference type="NCBI Taxonomy" id="581187"/>
    <lineage>
        <taxon>Bacteria</taxon>
        <taxon>Bacillati</taxon>
        <taxon>Actinomycetota</taxon>
        <taxon>Actinomycetes</taxon>
        <taxon>Mycobacteriales</taxon>
        <taxon>environmental samples</taxon>
    </lineage>
</organism>
<gene>
    <name evidence="2" type="ORF">AVDCRST_MAG41-3882</name>
</gene>
<evidence type="ECO:0000256" key="1">
    <source>
        <dbReference type="SAM" id="MobiDB-lite"/>
    </source>
</evidence>
<feature type="compositionally biased region" description="Low complexity" evidence="1">
    <location>
        <begin position="1"/>
        <end position="35"/>
    </location>
</feature>
<protein>
    <submittedName>
        <fullName evidence="2">Uncharacterized protein</fullName>
    </submittedName>
</protein>
<dbReference type="EMBL" id="CADCTP010000358">
    <property type="protein sequence ID" value="CAA9284616.1"/>
    <property type="molecule type" value="Genomic_DNA"/>
</dbReference>
<reference evidence="2" key="1">
    <citation type="submission" date="2020-02" db="EMBL/GenBank/DDBJ databases">
        <authorList>
            <person name="Meier V. D."/>
        </authorList>
    </citation>
    <scope>NUCLEOTIDE SEQUENCE</scope>
    <source>
        <strain evidence="2">AVDCRST_MAG41</strain>
    </source>
</reference>
<feature type="non-terminal residue" evidence="2">
    <location>
        <position position="131"/>
    </location>
</feature>
<proteinExistence type="predicted"/>
<name>A0A6J4JQ85_9ACTN</name>
<accession>A0A6J4JQ85</accession>
<feature type="region of interest" description="Disordered" evidence="1">
    <location>
        <begin position="102"/>
        <end position="131"/>
    </location>
</feature>
<dbReference type="AlphaFoldDB" id="A0A6J4JQ85"/>
<evidence type="ECO:0000313" key="2">
    <source>
        <dbReference type="EMBL" id="CAA9284616.1"/>
    </source>
</evidence>
<feature type="non-terminal residue" evidence="2">
    <location>
        <position position="1"/>
    </location>
</feature>